<dbReference type="Pfam" id="PF03364">
    <property type="entry name" value="Polyketide_cyc"/>
    <property type="match status" value="1"/>
</dbReference>
<organism evidence="2 3">
    <name type="scientific">Alkalicoccobacillus porphyridii</name>
    <dbReference type="NCBI Taxonomy" id="2597270"/>
    <lineage>
        <taxon>Bacteria</taxon>
        <taxon>Bacillati</taxon>
        <taxon>Bacillota</taxon>
        <taxon>Bacilli</taxon>
        <taxon>Bacillales</taxon>
        <taxon>Bacillaceae</taxon>
        <taxon>Alkalicoccobacillus</taxon>
    </lineage>
</organism>
<gene>
    <name evidence="2" type="ORF">FN960_09960</name>
</gene>
<evidence type="ECO:0000313" key="2">
    <source>
        <dbReference type="EMBL" id="TSB46671.1"/>
    </source>
</evidence>
<feature type="domain" description="Coenzyme Q-binding protein COQ10 START" evidence="1">
    <location>
        <begin position="12"/>
        <end position="138"/>
    </location>
</feature>
<dbReference type="AlphaFoldDB" id="A0A553ZZ02"/>
<dbReference type="RefSeq" id="WP_143848566.1">
    <property type="nucleotide sequence ID" value="NZ_VLXZ01000005.1"/>
</dbReference>
<evidence type="ECO:0000313" key="3">
    <source>
        <dbReference type="Proteomes" id="UP000318521"/>
    </source>
</evidence>
<dbReference type="EMBL" id="VLXZ01000005">
    <property type="protein sequence ID" value="TSB46671.1"/>
    <property type="molecule type" value="Genomic_DNA"/>
</dbReference>
<protein>
    <recommendedName>
        <fullName evidence="1">Coenzyme Q-binding protein COQ10 START domain-containing protein</fullName>
    </recommendedName>
</protein>
<name>A0A553ZZ02_9BACI</name>
<dbReference type="InterPro" id="IPR023393">
    <property type="entry name" value="START-like_dom_sf"/>
</dbReference>
<evidence type="ECO:0000259" key="1">
    <source>
        <dbReference type="Pfam" id="PF03364"/>
    </source>
</evidence>
<proteinExistence type="predicted"/>
<reference evidence="2 3" key="1">
    <citation type="submission" date="2019-07" db="EMBL/GenBank/DDBJ databases">
        <authorList>
            <person name="Park Y.J."/>
            <person name="Jeong S.E."/>
            <person name="Jung H.S."/>
        </authorList>
    </citation>
    <scope>NUCLEOTIDE SEQUENCE [LARGE SCALE GENOMIC DNA]</scope>
    <source>
        <strain evidence="3">P16(2019)</strain>
    </source>
</reference>
<dbReference type="OrthoDB" id="9793552at2"/>
<dbReference type="InterPro" id="IPR005031">
    <property type="entry name" value="COQ10_START"/>
</dbReference>
<dbReference type="SUPFAM" id="SSF55961">
    <property type="entry name" value="Bet v1-like"/>
    <property type="match status" value="1"/>
</dbReference>
<comment type="caution">
    <text evidence="2">The sequence shown here is derived from an EMBL/GenBank/DDBJ whole genome shotgun (WGS) entry which is preliminary data.</text>
</comment>
<dbReference type="Gene3D" id="3.30.530.20">
    <property type="match status" value="1"/>
</dbReference>
<dbReference type="Proteomes" id="UP000318521">
    <property type="component" value="Unassembled WGS sequence"/>
</dbReference>
<keyword evidence="3" id="KW-1185">Reference proteome</keyword>
<accession>A0A553ZZ02</accession>
<sequence>MDTLIFTYKTAIDAPMKQVWDFFQDPKNLSRIQRFPKVNLTQLGDEEGTQLKMKVGYMGLGVQWHSTIETIKKPHYFIDVATKPVYPFTYWRHTHRFVREEGRSMVIDEVEFTAKVPSMVTKKLLTYMFHLREKQLVKHFQKNQTTQSEEQ</sequence>